<dbReference type="Proteomes" id="UP001204144">
    <property type="component" value="Unassembled WGS sequence"/>
</dbReference>
<dbReference type="InterPro" id="IPR011467">
    <property type="entry name" value="DUF1573"/>
</dbReference>
<dbReference type="PANTHER" id="PTHR37833:SF1">
    <property type="entry name" value="SIGNAL PEPTIDE PROTEIN"/>
    <property type="match status" value="1"/>
</dbReference>
<reference evidence="2 3" key="1">
    <citation type="submission" date="2018-11" db="EMBL/GenBank/DDBJ databases">
        <title>Novel bacteria species description.</title>
        <authorList>
            <person name="Han J.-H."/>
        </authorList>
    </citation>
    <scope>NUCLEOTIDE SEQUENCE [LARGE SCALE GENOMIC DNA]</scope>
    <source>
        <strain evidence="2 3">KCTC23259</strain>
    </source>
</reference>
<accession>A0AAE3H649</accession>
<feature type="chain" id="PRO_5042002473" evidence="1">
    <location>
        <begin position="22"/>
        <end position="142"/>
    </location>
</feature>
<feature type="signal peptide" evidence="1">
    <location>
        <begin position="1"/>
        <end position="21"/>
    </location>
</feature>
<evidence type="ECO:0000313" key="2">
    <source>
        <dbReference type="EMBL" id="MCP9764741.1"/>
    </source>
</evidence>
<proteinExistence type="predicted"/>
<name>A0AAE3H649_9BACT</name>
<keyword evidence="3" id="KW-1185">Reference proteome</keyword>
<dbReference type="Gene3D" id="2.60.40.10">
    <property type="entry name" value="Immunoglobulins"/>
    <property type="match status" value="1"/>
</dbReference>
<dbReference type="AlphaFoldDB" id="A0AAE3H649"/>
<dbReference type="Pfam" id="PF07610">
    <property type="entry name" value="DUF1573"/>
    <property type="match status" value="1"/>
</dbReference>
<organism evidence="2 3">
    <name type="scientific">Lacihabitans soyangensis</name>
    <dbReference type="NCBI Taxonomy" id="869394"/>
    <lineage>
        <taxon>Bacteria</taxon>
        <taxon>Pseudomonadati</taxon>
        <taxon>Bacteroidota</taxon>
        <taxon>Cytophagia</taxon>
        <taxon>Cytophagales</taxon>
        <taxon>Leadbetterellaceae</taxon>
        <taxon>Lacihabitans</taxon>
    </lineage>
</organism>
<comment type="caution">
    <text evidence="2">The sequence shown here is derived from an EMBL/GenBank/DDBJ whole genome shotgun (WGS) entry which is preliminary data.</text>
</comment>
<dbReference type="InterPro" id="IPR013783">
    <property type="entry name" value="Ig-like_fold"/>
</dbReference>
<sequence length="142" mass="15264">MKKAFASVLVLFIALSFWQCNFTFNSDSAAGESQSDSAKIEFENPNHDFGEIKEGEVVSTVFKFKNVGSMPLNIVSVDVTCGCTVAEKPEKPIGAGKTGEIKVEFNSAGKVGINKKYVTVTSNAVNGSEVVSFDVIVNKNEE</sequence>
<gene>
    <name evidence="2" type="ORF">EGI31_17520</name>
</gene>
<evidence type="ECO:0000313" key="3">
    <source>
        <dbReference type="Proteomes" id="UP001204144"/>
    </source>
</evidence>
<dbReference type="EMBL" id="RJUF01000176">
    <property type="protein sequence ID" value="MCP9764741.1"/>
    <property type="molecule type" value="Genomic_DNA"/>
</dbReference>
<dbReference type="PANTHER" id="PTHR37833">
    <property type="entry name" value="LIPOPROTEIN-RELATED"/>
    <property type="match status" value="1"/>
</dbReference>
<evidence type="ECO:0000256" key="1">
    <source>
        <dbReference type="SAM" id="SignalP"/>
    </source>
</evidence>
<protein>
    <submittedName>
        <fullName evidence="2">DUF1573 domain-containing protein</fullName>
    </submittedName>
</protein>
<keyword evidence="1" id="KW-0732">Signal</keyword>
<dbReference type="RefSeq" id="WP_255038433.1">
    <property type="nucleotide sequence ID" value="NZ_RJUF01000176.1"/>
</dbReference>